<dbReference type="Proteomes" id="UP000664534">
    <property type="component" value="Unassembled WGS sequence"/>
</dbReference>
<keyword evidence="3" id="KW-1185">Reference proteome</keyword>
<comment type="caution">
    <text evidence="2">The sequence shown here is derived from an EMBL/GenBank/DDBJ whole genome shotgun (WGS) entry which is preliminary data.</text>
</comment>
<reference evidence="2" key="1">
    <citation type="submission" date="2021-03" db="EMBL/GenBank/DDBJ databases">
        <authorList>
            <person name="Tagirdzhanova G."/>
        </authorList>
    </citation>
    <scope>NUCLEOTIDE SEQUENCE</scope>
</reference>
<proteinExistence type="predicted"/>
<feature type="region of interest" description="Disordered" evidence="1">
    <location>
        <begin position="149"/>
        <end position="181"/>
    </location>
</feature>
<name>A0A8H3F1G1_9LECA</name>
<sequence>MRDLDNYSTVTIKGQGDKDNIISEEDYLKRFRTHFYWFHLAKTVSRYVNYNLVRDFIRPFNDPSYHCFQHENTAIALDPMEGRSSFGHHAEVALNPLLSGKEGKMLQQQITAEFRKSKEGAHESLADSVRERVLNDQIKFAKLAKGYKTNPGLSTGHRRRRYDGDDGHGGNEDQQIGRLSDRSDRREVPLYIYEYAIKTAALEMPPKKSKNAELPVLNERDEDEAITITADGTSILEKVEPYLLFKAQIDLSQTTSNWSDGRSNRLPSPPHVKELKDIFVTGDVQRRDLANRILLGTTRADFETQFEDDIAADANYATNATWRGLWRPGDRPTTRYQDLNWGATTPLRELELLGGQHRKAALEQSILEKSGSMAEDFHWICNVNDLDQMPVAIRLELTANLISPKKAQSLNRAPTVEEYLQASNKGDKKRIEEAFANALSVCAAVVSSLDKYRTVLATPMGDEMARFCNTSVGLEMFTVNMAYEMSLSRCFEYWREWIKGVNDFMSSLVPSTRYFDMRLWTSLQAIQPRTKDNVTNLFFPSVGGIPTTSTPTVGTNRSADLLTSLTDSEYREVYSKAIKSGALEYDLMSKAQFQNFTKFHVPALRSVMEHQVLRWIFPSPKQTKRYAPKSDLASVLKKDLFEKKRFDEPATAAKNLVSMVAKCVFATSNNLRQSSDRRSTAIRQSWSKIHRRTSCEIYKKPTISSASGTNWAWFSLAKMVARFTHYDLKADIMESFNDPAYQCFVMENTTIPEGHGIRSY</sequence>
<gene>
    <name evidence="2" type="ORF">IMSHALPRED_001507</name>
</gene>
<organism evidence="2 3">
    <name type="scientific">Imshaugia aleurites</name>
    <dbReference type="NCBI Taxonomy" id="172621"/>
    <lineage>
        <taxon>Eukaryota</taxon>
        <taxon>Fungi</taxon>
        <taxon>Dikarya</taxon>
        <taxon>Ascomycota</taxon>
        <taxon>Pezizomycotina</taxon>
        <taxon>Lecanoromycetes</taxon>
        <taxon>OSLEUM clade</taxon>
        <taxon>Lecanoromycetidae</taxon>
        <taxon>Lecanorales</taxon>
        <taxon>Lecanorineae</taxon>
        <taxon>Parmeliaceae</taxon>
        <taxon>Imshaugia</taxon>
    </lineage>
</organism>
<dbReference type="OrthoDB" id="4828201at2759"/>
<accession>A0A8H3F1G1</accession>
<feature type="compositionally biased region" description="Basic and acidic residues" evidence="1">
    <location>
        <begin position="162"/>
        <end position="171"/>
    </location>
</feature>
<evidence type="ECO:0000313" key="3">
    <source>
        <dbReference type="Proteomes" id="UP000664534"/>
    </source>
</evidence>
<evidence type="ECO:0000256" key="1">
    <source>
        <dbReference type="SAM" id="MobiDB-lite"/>
    </source>
</evidence>
<dbReference type="EMBL" id="CAJPDT010000012">
    <property type="protein sequence ID" value="CAF9914023.1"/>
    <property type="molecule type" value="Genomic_DNA"/>
</dbReference>
<dbReference type="AlphaFoldDB" id="A0A8H3F1G1"/>
<protein>
    <submittedName>
        <fullName evidence="2">Uncharacterized protein</fullName>
    </submittedName>
</protein>
<evidence type="ECO:0000313" key="2">
    <source>
        <dbReference type="EMBL" id="CAF9914023.1"/>
    </source>
</evidence>